<feature type="domain" description="4Fe-4S Mo/W bis-MGD-type" evidence="11">
    <location>
        <begin position="2"/>
        <end position="58"/>
    </location>
</feature>
<dbReference type="PROSITE" id="PS00551">
    <property type="entry name" value="MOLYBDOPTERIN_PROK_1"/>
    <property type="match status" value="1"/>
</dbReference>
<comment type="caution">
    <text evidence="12">The sequence shown here is derived from an EMBL/GenBank/DDBJ whole genome shotgun (WGS) entry which is preliminary data.</text>
</comment>
<dbReference type="GO" id="GO:0042128">
    <property type="term" value="P:nitrate assimilation"/>
    <property type="evidence" value="ECO:0007669"/>
    <property type="project" value="UniProtKB-KW"/>
</dbReference>
<dbReference type="Gene3D" id="2.20.25.90">
    <property type="entry name" value="ADC-like domains"/>
    <property type="match status" value="1"/>
</dbReference>
<dbReference type="GO" id="GO:0045333">
    <property type="term" value="P:cellular respiration"/>
    <property type="evidence" value="ECO:0007669"/>
    <property type="project" value="UniProtKB-ARBA"/>
</dbReference>
<dbReference type="InParanoid" id="A0A2G4YS80"/>
<sequence>MANPVKTTCPYCGVGCGVLATRTKEGKIQIAGDPEHPANFGKLCSKGGALAETLDLEDRLLLPEVSCQKVGWSAALQAAADGLSAVREEHGPDAIGFYVSGQLLTEDYYVANKLMKGFIGSGNIDTNSRLCMSSSVAGHKRAFGSDTVPGNYEDWDQADLVVLVGSNAAWCHPILFQRLRHARETRGAKLVVIDPRRTASCDSADLHLALKPGTDVRLFNGLLAHLAAQDCQDSNFVARHTHGMADALASARADAPDIAHLAQACGLSLKDITAFFDLFATTEKTLTVYSQGVNQSSQGTDKVNAILNCHLYTGRIGRPGMGPFSITGQPNAMGGREVGGLANTLAAHMEFDDVSRDRLSRFWDTKTVASAPGLKAIDMFRAVHEGKIRAIWIMGTNPAASLPDATFVRDALEKCDLVIVSDVMENTDTLKYAHIAFPARAWGEKDGTVTNSERRISRQRAFLPAPGDARPDWWIISQVARRMGFAEAFPYETPADIFREHAALSALENDGRRDFDLSGLKDMDTDSYDALAPVQWPVSPAHPTGRKRLFDDGYFFTDDQRARLIAVSCRPPVHTPDKAYPLILNSGRLRDQWHTMTRTGKASRLNAHQDEPALALHPLDAELYDLGANGFAKVSSRWGTLLVRVQITPDQTPGQVFLPIHWTDSHAARAVTGCLVNPATDPLSGQPELKHTPVKVEKWNPDWHAFLLTRHKIMPEGVDYWSYSRQDSCHALELAGQGRLAGSDFLRPYLDLHQDPDTLNFSNPLSGQKRLALIRKDQLALCLFTAHKGTLPDRNWLQSLFSLDKLEEKLVATLLSGQPLDPQAAPGPIICACFGVSKKEILTARREKRALTVNDISHLLKAGSNCGSCRPEIKQLMTGS</sequence>
<keyword evidence="9" id="KW-0411">Iron-sulfur</keyword>
<dbReference type="Pfam" id="PF04879">
    <property type="entry name" value="Molybdop_Fe4S4"/>
    <property type="match status" value="1"/>
</dbReference>
<dbReference type="GO" id="GO:1990204">
    <property type="term" value="C:oxidoreductase complex"/>
    <property type="evidence" value="ECO:0007669"/>
    <property type="project" value="UniProtKB-ARBA"/>
</dbReference>
<dbReference type="Gene3D" id="3.40.228.10">
    <property type="entry name" value="Dimethylsulfoxide Reductase, domain 2"/>
    <property type="match status" value="1"/>
</dbReference>
<dbReference type="SUPFAM" id="SSF53706">
    <property type="entry name" value="Formate dehydrogenase/DMSO reductase, domains 1-3"/>
    <property type="match status" value="1"/>
</dbReference>
<gene>
    <name evidence="12" type="ORF">CRD36_06855</name>
</gene>
<keyword evidence="8" id="KW-0408">Iron</keyword>
<evidence type="ECO:0000256" key="8">
    <source>
        <dbReference type="ARBA" id="ARBA00023004"/>
    </source>
</evidence>
<evidence type="ECO:0000256" key="9">
    <source>
        <dbReference type="ARBA" id="ARBA00023014"/>
    </source>
</evidence>
<dbReference type="InterPro" id="IPR041854">
    <property type="entry name" value="BFD-like_2Fe2S-bd_dom_sf"/>
</dbReference>
<dbReference type="InterPro" id="IPR027467">
    <property type="entry name" value="MopterinOxRdtase_cofactor_BS"/>
</dbReference>
<keyword evidence="13" id="KW-1185">Reference proteome</keyword>
<dbReference type="EMBL" id="PDEM01000016">
    <property type="protein sequence ID" value="PHZ85127.1"/>
    <property type="molecule type" value="Genomic_DNA"/>
</dbReference>
<proteinExistence type="inferred from homology"/>
<dbReference type="Gene3D" id="3.40.50.740">
    <property type="match status" value="1"/>
</dbReference>
<keyword evidence="6" id="KW-0479">Metal-binding</keyword>
<dbReference type="InterPro" id="IPR006657">
    <property type="entry name" value="MoPterin_dinucl-bd_dom"/>
</dbReference>
<dbReference type="PANTHER" id="PTHR43105">
    <property type="entry name" value="RESPIRATORY NITRATE REDUCTASE"/>
    <property type="match status" value="1"/>
</dbReference>
<comment type="cofactor">
    <cofactor evidence="1">
        <name>Mo-bis(molybdopterin guanine dinucleotide)</name>
        <dbReference type="ChEBI" id="CHEBI:60539"/>
    </cofactor>
</comment>
<reference evidence="12 13" key="1">
    <citation type="submission" date="2017-10" db="EMBL/GenBank/DDBJ databases">
        <title>Frigbacter circumglobatus gen. nov. sp. nov., isolated from sediment cultured in situ.</title>
        <authorList>
            <person name="Zhao Z."/>
        </authorList>
    </citation>
    <scope>NUCLEOTIDE SEQUENCE [LARGE SCALE GENOMIC DNA]</scope>
    <source>
        <strain evidence="12 13">ZYL</strain>
    </source>
</reference>
<dbReference type="CDD" id="cd02754">
    <property type="entry name" value="MopB_Nitrate-R-NapA-like"/>
    <property type="match status" value="1"/>
</dbReference>
<dbReference type="RefSeq" id="WP_099472015.1">
    <property type="nucleotide sequence ID" value="NZ_CP041025.1"/>
</dbReference>
<dbReference type="PANTHER" id="PTHR43105:SF9">
    <property type="entry name" value="NADPH-FE(3+) OXIDOREDUCTASE SUBUNIT ALPHA"/>
    <property type="match status" value="1"/>
</dbReference>
<evidence type="ECO:0000256" key="2">
    <source>
        <dbReference type="ARBA" id="ARBA00001966"/>
    </source>
</evidence>
<dbReference type="Proteomes" id="UP000229730">
    <property type="component" value="Unassembled WGS sequence"/>
</dbReference>
<comment type="cofactor">
    <cofactor evidence="2">
        <name>[4Fe-4S] cluster</name>
        <dbReference type="ChEBI" id="CHEBI:49883"/>
    </cofactor>
</comment>
<dbReference type="Pfam" id="PF01568">
    <property type="entry name" value="Molydop_binding"/>
    <property type="match status" value="1"/>
</dbReference>
<organism evidence="12 13">
    <name type="scientific">Paremcibacter congregatus</name>
    <dbReference type="NCBI Taxonomy" id="2043170"/>
    <lineage>
        <taxon>Bacteria</taxon>
        <taxon>Pseudomonadati</taxon>
        <taxon>Pseudomonadota</taxon>
        <taxon>Alphaproteobacteria</taxon>
        <taxon>Emcibacterales</taxon>
        <taxon>Emcibacteraceae</taxon>
        <taxon>Paremcibacter</taxon>
    </lineage>
</organism>
<evidence type="ECO:0000256" key="5">
    <source>
        <dbReference type="ARBA" id="ARBA00022505"/>
    </source>
</evidence>
<dbReference type="CDD" id="cd02791">
    <property type="entry name" value="MopB_CT_Nitrate-R-NapA-like"/>
    <property type="match status" value="1"/>
</dbReference>
<dbReference type="OrthoDB" id="9816402at2"/>
<dbReference type="GO" id="GO:0043546">
    <property type="term" value="F:molybdopterin cofactor binding"/>
    <property type="evidence" value="ECO:0007669"/>
    <property type="project" value="InterPro"/>
</dbReference>
<evidence type="ECO:0000256" key="6">
    <source>
        <dbReference type="ARBA" id="ARBA00022723"/>
    </source>
</evidence>
<keyword evidence="4" id="KW-0004">4Fe-4S</keyword>
<evidence type="ECO:0000256" key="10">
    <source>
        <dbReference type="ARBA" id="ARBA00023063"/>
    </source>
</evidence>
<evidence type="ECO:0000256" key="4">
    <source>
        <dbReference type="ARBA" id="ARBA00022485"/>
    </source>
</evidence>
<dbReference type="InterPro" id="IPR007419">
    <property type="entry name" value="BFD-like_2Fe2S-bd_dom"/>
</dbReference>
<dbReference type="InterPro" id="IPR006963">
    <property type="entry name" value="Mopterin_OxRdtase_4Fe-4S_dom"/>
</dbReference>
<dbReference type="GO" id="GO:0016020">
    <property type="term" value="C:membrane"/>
    <property type="evidence" value="ECO:0007669"/>
    <property type="project" value="TreeGrafter"/>
</dbReference>
<evidence type="ECO:0000313" key="13">
    <source>
        <dbReference type="Proteomes" id="UP000229730"/>
    </source>
</evidence>
<evidence type="ECO:0000256" key="1">
    <source>
        <dbReference type="ARBA" id="ARBA00001942"/>
    </source>
</evidence>
<dbReference type="InterPro" id="IPR050123">
    <property type="entry name" value="Prok_molybdopt-oxidoreductase"/>
</dbReference>
<dbReference type="FunCoup" id="A0A2G4YS80">
    <property type="interactions" value="60"/>
</dbReference>
<protein>
    <submittedName>
        <fullName evidence="12">Nitrate reductase</fullName>
    </submittedName>
</protein>
<dbReference type="AlphaFoldDB" id="A0A2G4YS80"/>
<dbReference type="GO" id="GO:0046872">
    <property type="term" value="F:metal ion binding"/>
    <property type="evidence" value="ECO:0007669"/>
    <property type="project" value="UniProtKB-KW"/>
</dbReference>
<evidence type="ECO:0000256" key="3">
    <source>
        <dbReference type="ARBA" id="ARBA00008747"/>
    </source>
</evidence>
<dbReference type="Pfam" id="PF04324">
    <property type="entry name" value="Fer2_BFD"/>
    <property type="match status" value="1"/>
</dbReference>
<dbReference type="SUPFAM" id="SSF50692">
    <property type="entry name" value="ADC-like"/>
    <property type="match status" value="1"/>
</dbReference>
<keyword evidence="10" id="KW-0534">Nitrate assimilation</keyword>
<accession>A0A2G4YS80</accession>
<dbReference type="InterPro" id="IPR009010">
    <property type="entry name" value="Asp_de-COase-like_dom_sf"/>
</dbReference>
<keyword evidence="5" id="KW-0500">Molybdenum</keyword>
<dbReference type="InterPro" id="IPR041957">
    <property type="entry name" value="CT_Nitrate-R-NapA-like"/>
</dbReference>
<evidence type="ECO:0000256" key="7">
    <source>
        <dbReference type="ARBA" id="ARBA00023002"/>
    </source>
</evidence>
<dbReference type="GO" id="GO:0016491">
    <property type="term" value="F:oxidoreductase activity"/>
    <property type="evidence" value="ECO:0007669"/>
    <property type="project" value="UniProtKB-KW"/>
</dbReference>
<evidence type="ECO:0000313" key="12">
    <source>
        <dbReference type="EMBL" id="PHZ85127.1"/>
    </source>
</evidence>
<dbReference type="InterPro" id="IPR006656">
    <property type="entry name" value="Mopterin_OxRdtase"/>
</dbReference>
<name>A0A2G4YS80_9PROT</name>
<dbReference type="Pfam" id="PF00384">
    <property type="entry name" value="Molybdopterin"/>
    <property type="match status" value="1"/>
</dbReference>
<dbReference type="GO" id="GO:0051539">
    <property type="term" value="F:4 iron, 4 sulfur cluster binding"/>
    <property type="evidence" value="ECO:0007669"/>
    <property type="project" value="UniProtKB-KW"/>
</dbReference>
<dbReference type="Gene3D" id="2.40.40.20">
    <property type="match status" value="1"/>
</dbReference>
<comment type="similarity">
    <text evidence="3">Belongs to the prokaryotic molybdopterin-containing oxidoreductase family. NasA/NapA/NarB subfamily.</text>
</comment>
<dbReference type="PROSITE" id="PS51669">
    <property type="entry name" value="4FE4S_MOW_BIS_MGD"/>
    <property type="match status" value="1"/>
</dbReference>
<keyword evidence="7" id="KW-0560">Oxidoreductase</keyword>
<evidence type="ECO:0000259" key="11">
    <source>
        <dbReference type="PROSITE" id="PS51669"/>
    </source>
</evidence>
<dbReference type="SMART" id="SM00926">
    <property type="entry name" value="Molybdop_Fe4S4"/>
    <property type="match status" value="1"/>
</dbReference>
<dbReference type="Gene3D" id="1.10.10.1100">
    <property type="entry name" value="BFD-like [2Fe-2S]-binding domain"/>
    <property type="match status" value="1"/>
</dbReference>